<name>A0AAU9NYW5_9ASTR</name>
<reference evidence="2 3" key="1">
    <citation type="submission" date="2022-01" db="EMBL/GenBank/DDBJ databases">
        <authorList>
            <person name="Xiong W."/>
            <person name="Schranz E."/>
        </authorList>
    </citation>
    <scope>NUCLEOTIDE SEQUENCE [LARGE SCALE GENOMIC DNA]</scope>
</reference>
<gene>
    <name evidence="2" type="ORF">LVIROSA_LOCUS29065</name>
</gene>
<dbReference type="EMBL" id="CAKMRJ010005412">
    <property type="protein sequence ID" value="CAH1443125.1"/>
    <property type="molecule type" value="Genomic_DNA"/>
</dbReference>
<organism evidence="2 3">
    <name type="scientific">Lactuca virosa</name>
    <dbReference type="NCBI Taxonomy" id="75947"/>
    <lineage>
        <taxon>Eukaryota</taxon>
        <taxon>Viridiplantae</taxon>
        <taxon>Streptophyta</taxon>
        <taxon>Embryophyta</taxon>
        <taxon>Tracheophyta</taxon>
        <taxon>Spermatophyta</taxon>
        <taxon>Magnoliopsida</taxon>
        <taxon>eudicotyledons</taxon>
        <taxon>Gunneridae</taxon>
        <taxon>Pentapetalae</taxon>
        <taxon>asterids</taxon>
        <taxon>campanulids</taxon>
        <taxon>Asterales</taxon>
        <taxon>Asteraceae</taxon>
        <taxon>Cichorioideae</taxon>
        <taxon>Cichorieae</taxon>
        <taxon>Lactucinae</taxon>
        <taxon>Lactuca</taxon>
    </lineage>
</organism>
<comment type="caution">
    <text evidence="2">The sequence shown here is derived from an EMBL/GenBank/DDBJ whole genome shotgun (WGS) entry which is preliminary data.</text>
</comment>
<sequence>MIHRWELKLALHRSCNFSNTRNLVPVELQLLAICRFPATTTQTAFTNDWNQGTDRTIRCIPNTTAPLPLATLSPPSTEGPPKNPTPTFPLPATKHKRRAHCCDLQHTIRLQPNHLQPVLASNAVEAPPTTVFTTGDIVNQSRR</sequence>
<evidence type="ECO:0000256" key="1">
    <source>
        <dbReference type="SAM" id="MobiDB-lite"/>
    </source>
</evidence>
<feature type="compositionally biased region" description="Pro residues" evidence="1">
    <location>
        <begin position="77"/>
        <end position="89"/>
    </location>
</feature>
<accession>A0AAU9NYW5</accession>
<evidence type="ECO:0000313" key="2">
    <source>
        <dbReference type="EMBL" id="CAH1443125.1"/>
    </source>
</evidence>
<keyword evidence="3" id="KW-1185">Reference proteome</keyword>
<proteinExistence type="predicted"/>
<dbReference type="Proteomes" id="UP001157418">
    <property type="component" value="Unassembled WGS sequence"/>
</dbReference>
<feature type="region of interest" description="Disordered" evidence="1">
    <location>
        <begin position="68"/>
        <end position="92"/>
    </location>
</feature>
<protein>
    <submittedName>
        <fullName evidence="2">Uncharacterized protein</fullName>
    </submittedName>
</protein>
<dbReference type="AlphaFoldDB" id="A0AAU9NYW5"/>
<evidence type="ECO:0000313" key="3">
    <source>
        <dbReference type="Proteomes" id="UP001157418"/>
    </source>
</evidence>